<dbReference type="SUPFAM" id="SSF52266">
    <property type="entry name" value="SGNH hydrolase"/>
    <property type="match status" value="1"/>
</dbReference>
<evidence type="ECO:0000313" key="1">
    <source>
        <dbReference type="EMBL" id="QHT09620.1"/>
    </source>
</evidence>
<sequence>MIYIYGDSHGVHSFKNLHLPHVNNSCNSITMFRIGRDNSIVNFDKNYHNKDSILCFLYGEIDCRCHIQKQINTGRNEDDIINELITNYFNTLKNNINIYKQIIIVGIIPPTLQYDYENLHGPILHEFPFVGTDNDRVRYTIKMNNCIQQYCIKNNYIYFNPYDYYTRDDGTLKYELSDSTVHLGDNSFFLKKFIELYETIV</sequence>
<reference evidence="1" key="1">
    <citation type="journal article" date="2020" name="Nature">
        <title>Giant virus diversity and host interactions through global metagenomics.</title>
        <authorList>
            <person name="Schulz F."/>
            <person name="Roux S."/>
            <person name="Paez-Espino D."/>
            <person name="Jungbluth S."/>
            <person name="Walsh D.A."/>
            <person name="Denef V.J."/>
            <person name="McMahon K.D."/>
            <person name="Konstantinidis K.T."/>
            <person name="Eloe-Fadrosh E.A."/>
            <person name="Kyrpides N.C."/>
            <person name="Woyke T."/>
        </authorList>
    </citation>
    <scope>NUCLEOTIDE SEQUENCE</scope>
    <source>
        <strain evidence="1">GVMAG-M-3300023174-102</strain>
    </source>
</reference>
<organism evidence="1">
    <name type="scientific">viral metagenome</name>
    <dbReference type="NCBI Taxonomy" id="1070528"/>
    <lineage>
        <taxon>unclassified sequences</taxon>
        <taxon>metagenomes</taxon>
        <taxon>organismal metagenomes</taxon>
    </lineage>
</organism>
<accession>A0A6C0D060</accession>
<evidence type="ECO:0008006" key="2">
    <source>
        <dbReference type="Google" id="ProtNLM"/>
    </source>
</evidence>
<proteinExistence type="predicted"/>
<dbReference type="EMBL" id="MN739513">
    <property type="protein sequence ID" value="QHT09620.1"/>
    <property type="molecule type" value="Genomic_DNA"/>
</dbReference>
<name>A0A6C0D060_9ZZZZ</name>
<protein>
    <recommendedName>
        <fullName evidence="2">SGNH hydrolase-type esterase domain-containing protein</fullName>
    </recommendedName>
</protein>
<dbReference type="AlphaFoldDB" id="A0A6C0D060"/>